<gene>
    <name evidence="1" type="ORF">B4067_2237</name>
</gene>
<dbReference type="EMBL" id="JSXS01000119">
    <property type="protein sequence ID" value="KIL30490.1"/>
    <property type="molecule type" value="Genomic_DNA"/>
</dbReference>
<evidence type="ECO:0000313" key="1">
    <source>
        <dbReference type="EMBL" id="KIL30490.1"/>
    </source>
</evidence>
<evidence type="ECO:0000313" key="2">
    <source>
        <dbReference type="Proteomes" id="UP000031970"/>
    </source>
</evidence>
<comment type="caution">
    <text evidence="1">The sequence shown here is derived from an EMBL/GenBank/DDBJ whole genome shotgun (WGS) entry which is preliminary data.</text>
</comment>
<proteinExistence type="predicted"/>
<name>A0ABD3ZS09_BACIU</name>
<sequence length="110" mass="12651">MKKIGLYLKGELMTAYEPESIKEAFDDAIAAYEETGLFHEVKEINNTDGMNSFKFEYMGKETFKGVVCEANRRGESDLFDITNNINDIGYIYCKNDIDKFIENGIWQPLV</sequence>
<accession>A0ABD3ZS09</accession>
<evidence type="ECO:0008006" key="3">
    <source>
        <dbReference type="Google" id="ProtNLM"/>
    </source>
</evidence>
<organism evidence="1 2">
    <name type="scientific">Bacillus subtilis subsp. subtilis</name>
    <dbReference type="NCBI Taxonomy" id="135461"/>
    <lineage>
        <taxon>Bacteria</taxon>
        <taxon>Bacillati</taxon>
        <taxon>Bacillota</taxon>
        <taxon>Bacilli</taxon>
        <taxon>Bacillales</taxon>
        <taxon>Bacillaceae</taxon>
        <taxon>Bacillus</taxon>
    </lineage>
</organism>
<dbReference type="AlphaFoldDB" id="A0ABD3ZS09"/>
<reference evidence="1 2" key="1">
    <citation type="submission" date="2014-11" db="EMBL/GenBank/DDBJ databases">
        <title>Draft Genome Sequences of Nine Bacillus subtilis Strains that Form Spores with High Heat-Resistance.</title>
        <authorList>
            <person name="Krawcyk A.O."/>
            <person name="Berendsen E.M."/>
            <person name="de Jong A."/>
            <person name="Holsappel S."/>
            <person name="Eijlander R.T."/>
            <person name="Wells-Bennik M."/>
            <person name="Kuipers O.P."/>
        </authorList>
    </citation>
    <scope>NUCLEOTIDE SEQUENCE [LARGE SCALE GENOMIC DNA]</scope>
    <source>
        <strain evidence="1 2">B4067</strain>
    </source>
</reference>
<protein>
    <recommendedName>
        <fullName evidence="3">Phage protein</fullName>
    </recommendedName>
</protein>
<dbReference type="Proteomes" id="UP000031970">
    <property type="component" value="Unassembled WGS sequence"/>
</dbReference>
<dbReference type="RefSeq" id="WP_080333429.1">
    <property type="nucleotide sequence ID" value="NZ_JSXS01000119.1"/>
</dbReference>